<dbReference type="InParanoid" id="A0A3P8VVG7"/>
<evidence type="ECO:0000313" key="2">
    <source>
        <dbReference type="Proteomes" id="UP000265120"/>
    </source>
</evidence>
<proteinExistence type="predicted"/>
<sequence>RSSEEVWLHWACSTCPRLSEQRNCTWTSAAAPASCPQRTAAWPLPSHPVVHLKQKKQLLRNSLPVTDVHIRE</sequence>
<evidence type="ECO:0000313" key="1">
    <source>
        <dbReference type="Ensembl" id="ENSCSEP00000018337.1"/>
    </source>
</evidence>
<dbReference type="Ensembl" id="ENSCSET00000018563.1">
    <property type="protein sequence ID" value="ENSCSEP00000018337.1"/>
    <property type="gene ID" value="ENSCSEG00000011771.1"/>
</dbReference>
<reference evidence="1" key="3">
    <citation type="submission" date="2025-09" db="UniProtKB">
        <authorList>
            <consortium name="Ensembl"/>
        </authorList>
    </citation>
    <scope>IDENTIFICATION</scope>
</reference>
<accession>A0A3P8VVG7</accession>
<dbReference type="AlphaFoldDB" id="A0A3P8VVG7"/>
<organism evidence="1 2">
    <name type="scientific">Cynoglossus semilaevis</name>
    <name type="common">Tongue sole</name>
    <dbReference type="NCBI Taxonomy" id="244447"/>
    <lineage>
        <taxon>Eukaryota</taxon>
        <taxon>Metazoa</taxon>
        <taxon>Chordata</taxon>
        <taxon>Craniata</taxon>
        <taxon>Vertebrata</taxon>
        <taxon>Euteleostomi</taxon>
        <taxon>Actinopterygii</taxon>
        <taxon>Neopterygii</taxon>
        <taxon>Teleostei</taxon>
        <taxon>Neoteleostei</taxon>
        <taxon>Acanthomorphata</taxon>
        <taxon>Carangaria</taxon>
        <taxon>Pleuronectiformes</taxon>
        <taxon>Pleuronectoidei</taxon>
        <taxon>Cynoglossidae</taxon>
        <taxon>Cynoglossinae</taxon>
        <taxon>Cynoglossus</taxon>
    </lineage>
</organism>
<keyword evidence="2" id="KW-1185">Reference proteome</keyword>
<dbReference type="Proteomes" id="UP000265120">
    <property type="component" value="Chromosome 16"/>
</dbReference>
<reference evidence="1" key="2">
    <citation type="submission" date="2025-08" db="UniProtKB">
        <authorList>
            <consortium name="Ensembl"/>
        </authorList>
    </citation>
    <scope>IDENTIFICATION</scope>
</reference>
<reference evidence="1 2" key="1">
    <citation type="journal article" date="2014" name="Nat. Genet.">
        <title>Whole-genome sequence of a flatfish provides insights into ZW sex chromosome evolution and adaptation to a benthic lifestyle.</title>
        <authorList>
            <person name="Chen S."/>
            <person name="Zhang G."/>
            <person name="Shao C."/>
            <person name="Huang Q."/>
            <person name="Liu G."/>
            <person name="Zhang P."/>
            <person name="Song W."/>
            <person name="An N."/>
            <person name="Chalopin D."/>
            <person name="Volff J.N."/>
            <person name="Hong Y."/>
            <person name="Li Q."/>
            <person name="Sha Z."/>
            <person name="Zhou H."/>
            <person name="Xie M."/>
            <person name="Yu Q."/>
            <person name="Liu Y."/>
            <person name="Xiang H."/>
            <person name="Wang N."/>
            <person name="Wu K."/>
            <person name="Yang C."/>
            <person name="Zhou Q."/>
            <person name="Liao X."/>
            <person name="Yang L."/>
            <person name="Hu Q."/>
            <person name="Zhang J."/>
            <person name="Meng L."/>
            <person name="Jin L."/>
            <person name="Tian Y."/>
            <person name="Lian J."/>
            <person name="Yang J."/>
            <person name="Miao G."/>
            <person name="Liu S."/>
            <person name="Liang Z."/>
            <person name="Yan F."/>
            <person name="Li Y."/>
            <person name="Sun B."/>
            <person name="Zhang H."/>
            <person name="Zhang J."/>
            <person name="Zhu Y."/>
            <person name="Du M."/>
            <person name="Zhao Y."/>
            <person name="Schartl M."/>
            <person name="Tang Q."/>
            <person name="Wang J."/>
        </authorList>
    </citation>
    <scope>NUCLEOTIDE SEQUENCE</scope>
</reference>
<name>A0A3P8VVG7_CYNSE</name>
<protein>
    <submittedName>
        <fullName evidence="1">Uncharacterized protein</fullName>
    </submittedName>
</protein>